<feature type="transmembrane region" description="Helical" evidence="8">
    <location>
        <begin position="284"/>
        <end position="301"/>
    </location>
</feature>
<dbReference type="InterPro" id="IPR011701">
    <property type="entry name" value="MFS"/>
</dbReference>
<organism evidence="10 11">
    <name type="scientific">Nocardia uniformis</name>
    <dbReference type="NCBI Taxonomy" id="53432"/>
    <lineage>
        <taxon>Bacteria</taxon>
        <taxon>Bacillati</taxon>
        <taxon>Actinomycetota</taxon>
        <taxon>Actinomycetes</taxon>
        <taxon>Mycobacteriales</taxon>
        <taxon>Nocardiaceae</taxon>
        <taxon>Nocardia</taxon>
    </lineage>
</organism>
<dbReference type="PROSITE" id="PS00216">
    <property type="entry name" value="SUGAR_TRANSPORT_1"/>
    <property type="match status" value="1"/>
</dbReference>
<evidence type="ECO:0000313" key="11">
    <source>
        <dbReference type="Proteomes" id="UP000586827"/>
    </source>
</evidence>
<dbReference type="Gene3D" id="1.20.1250.20">
    <property type="entry name" value="MFS general substrate transporter like domains"/>
    <property type="match status" value="1"/>
</dbReference>
<dbReference type="GO" id="GO:0022857">
    <property type="term" value="F:transmembrane transporter activity"/>
    <property type="evidence" value="ECO:0007669"/>
    <property type="project" value="InterPro"/>
</dbReference>
<feature type="region of interest" description="Disordered" evidence="7">
    <location>
        <begin position="441"/>
        <end position="467"/>
    </location>
</feature>
<dbReference type="InterPro" id="IPR036259">
    <property type="entry name" value="MFS_trans_sf"/>
</dbReference>
<dbReference type="Gene3D" id="1.20.1720.10">
    <property type="entry name" value="Multidrug resistance protein D"/>
    <property type="match status" value="1"/>
</dbReference>
<dbReference type="CDD" id="cd17321">
    <property type="entry name" value="MFS_MMR_MDR_like"/>
    <property type="match status" value="1"/>
</dbReference>
<evidence type="ECO:0000256" key="5">
    <source>
        <dbReference type="ARBA" id="ARBA00022989"/>
    </source>
</evidence>
<evidence type="ECO:0000259" key="9">
    <source>
        <dbReference type="PROSITE" id="PS50850"/>
    </source>
</evidence>
<evidence type="ECO:0000256" key="7">
    <source>
        <dbReference type="SAM" id="MobiDB-lite"/>
    </source>
</evidence>
<feature type="transmembrane region" description="Helical" evidence="8">
    <location>
        <begin position="119"/>
        <end position="140"/>
    </location>
</feature>
<evidence type="ECO:0000313" key="10">
    <source>
        <dbReference type="EMBL" id="NNH68390.1"/>
    </source>
</evidence>
<keyword evidence="2" id="KW-0813">Transport</keyword>
<feature type="transmembrane region" description="Helical" evidence="8">
    <location>
        <begin position="180"/>
        <end position="199"/>
    </location>
</feature>
<dbReference type="Pfam" id="PF07690">
    <property type="entry name" value="MFS_1"/>
    <property type="match status" value="1"/>
</dbReference>
<dbReference type="Proteomes" id="UP000586827">
    <property type="component" value="Unassembled WGS sequence"/>
</dbReference>
<proteinExistence type="predicted"/>
<feature type="domain" description="Major facilitator superfamily (MFS) profile" evidence="9">
    <location>
        <begin position="1"/>
        <end position="441"/>
    </location>
</feature>
<feature type="transmembrane region" description="Helical" evidence="8">
    <location>
        <begin position="385"/>
        <end position="403"/>
    </location>
</feature>
<dbReference type="GO" id="GO:0005886">
    <property type="term" value="C:plasma membrane"/>
    <property type="evidence" value="ECO:0007669"/>
    <property type="project" value="UniProtKB-SubCell"/>
</dbReference>
<evidence type="ECO:0000256" key="3">
    <source>
        <dbReference type="ARBA" id="ARBA00022475"/>
    </source>
</evidence>
<evidence type="ECO:0000256" key="6">
    <source>
        <dbReference type="ARBA" id="ARBA00023136"/>
    </source>
</evidence>
<evidence type="ECO:0000256" key="2">
    <source>
        <dbReference type="ARBA" id="ARBA00022448"/>
    </source>
</evidence>
<feature type="transmembrane region" description="Helical" evidence="8">
    <location>
        <begin position="28"/>
        <end position="46"/>
    </location>
</feature>
<keyword evidence="6 8" id="KW-0472">Membrane</keyword>
<comment type="caution">
    <text evidence="10">The sequence shown here is derived from an EMBL/GenBank/DDBJ whole genome shotgun (WGS) entry which is preliminary data.</text>
</comment>
<dbReference type="InterPro" id="IPR005829">
    <property type="entry name" value="Sugar_transporter_CS"/>
</dbReference>
<dbReference type="SUPFAM" id="SSF103473">
    <property type="entry name" value="MFS general substrate transporter"/>
    <property type="match status" value="1"/>
</dbReference>
<name>A0A849BVQ8_9NOCA</name>
<comment type="subcellular location">
    <subcellularLocation>
        <location evidence="1">Cell membrane</location>
        <topology evidence="1">Multi-pass membrane protein</topology>
    </subcellularLocation>
</comment>
<feature type="transmembrane region" description="Helical" evidence="8">
    <location>
        <begin position="313"/>
        <end position="330"/>
    </location>
</feature>
<keyword evidence="5 8" id="KW-1133">Transmembrane helix</keyword>
<keyword evidence="4 8" id="KW-0812">Transmembrane</keyword>
<feature type="transmembrane region" description="Helical" evidence="8">
    <location>
        <begin position="146"/>
        <end position="168"/>
    </location>
</feature>
<feature type="transmembrane region" description="Helical" evidence="8">
    <location>
        <begin position="89"/>
        <end position="107"/>
    </location>
</feature>
<evidence type="ECO:0000256" key="1">
    <source>
        <dbReference type="ARBA" id="ARBA00004651"/>
    </source>
</evidence>
<reference evidence="10 11" key="1">
    <citation type="submission" date="2020-05" db="EMBL/GenBank/DDBJ databases">
        <title>MicrobeNet Type strains.</title>
        <authorList>
            <person name="Nicholson A.C."/>
        </authorList>
    </citation>
    <scope>NUCLEOTIDE SEQUENCE [LARGE SCALE GENOMIC DNA]</scope>
    <source>
        <strain evidence="10 11">JCM 3224</strain>
    </source>
</reference>
<dbReference type="PANTHER" id="PTHR42718:SF46">
    <property type="entry name" value="BLR6921 PROTEIN"/>
    <property type="match status" value="1"/>
</dbReference>
<gene>
    <name evidence="10" type="ORF">HLB23_00570</name>
</gene>
<feature type="transmembrane region" description="Helical" evidence="8">
    <location>
        <begin position="211"/>
        <end position="228"/>
    </location>
</feature>
<dbReference type="AlphaFoldDB" id="A0A849BVQ8"/>
<feature type="transmembrane region" description="Helical" evidence="8">
    <location>
        <begin position="415"/>
        <end position="437"/>
    </location>
</feature>
<feature type="transmembrane region" description="Helical" evidence="8">
    <location>
        <begin position="248"/>
        <end position="272"/>
    </location>
</feature>
<evidence type="ECO:0000256" key="8">
    <source>
        <dbReference type="SAM" id="Phobius"/>
    </source>
</evidence>
<keyword evidence="3" id="KW-1003">Cell membrane</keyword>
<keyword evidence="11" id="KW-1185">Reference proteome</keyword>
<evidence type="ECO:0000256" key="4">
    <source>
        <dbReference type="ARBA" id="ARBA00022692"/>
    </source>
</evidence>
<feature type="transmembrane region" description="Helical" evidence="8">
    <location>
        <begin position="58"/>
        <end position="77"/>
    </location>
</feature>
<feature type="transmembrane region" description="Helical" evidence="8">
    <location>
        <begin position="342"/>
        <end position="364"/>
    </location>
</feature>
<dbReference type="InterPro" id="IPR020846">
    <property type="entry name" value="MFS_dom"/>
</dbReference>
<dbReference type="PROSITE" id="PS50850">
    <property type="entry name" value="MFS"/>
    <property type="match status" value="1"/>
</dbReference>
<protein>
    <submittedName>
        <fullName evidence="10">MFS transporter</fullName>
    </submittedName>
</protein>
<sequence length="467" mass="47082">MFLVSLDLSIVNVALPAMDAALDLGPTGLAWVINAFLLPYAGLLLLGGRLADLVGRRTLLLGSLGLFALASLSGGAAQEGWQLIAGRGLQGVAAAVLTPISLALVTAEFEEGSARNKAMAIWGGAGAAGGALGVVLSGLLTDHLNWRWVMWVNVVFVAAAMVAVLRGVDNRVPAGHRRPDILGGLLVTAGVTALVLGVIGTDEYGWGAPRVLAWFVAGAVALLAFAAVEARVADPLVPLGFLRRRSLIGAAVFGFLLTSAQIASFFFVSQIMQRVLGYSPTETGLAFLPFCVGIMVGLRAAQLFARDRGPRPVLLAGGLVGAAGLLWFGFTDPSSGFVTGILGPSLVCSVGVGAAMVAMGLAAASGVPAEQAGLASGILNSSRQLGGALGLAALVTVASSVTGDSMTPDALSDGFSTALRVAAALLALGAIAATLIVPGTRPEAPTPDTGDALPPHPSTAAADRMAE</sequence>
<dbReference type="EMBL" id="JABELX010000001">
    <property type="protein sequence ID" value="NNH68390.1"/>
    <property type="molecule type" value="Genomic_DNA"/>
</dbReference>
<dbReference type="PANTHER" id="PTHR42718">
    <property type="entry name" value="MAJOR FACILITATOR SUPERFAMILY MULTIDRUG TRANSPORTER MFSC"/>
    <property type="match status" value="1"/>
</dbReference>
<accession>A0A849BVQ8</accession>